<reference evidence="4" key="1">
    <citation type="submission" date="2025-08" db="UniProtKB">
        <authorList>
            <consortium name="RefSeq"/>
        </authorList>
    </citation>
    <scope>IDENTIFICATION</scope>
</reference>
<feature type="compositionally biased region" description="Polar residues" evidence="1">
    <location>
        <begin position="232"/>
        <end position="241"/>
    </location>
</feature>
<protein>
    <submittedName>
        <fullName evidence="4">Uncharacterized protein LOC136079817</fullName>
    </submittedName>
</protein>
<feature type="compositionally biased region" description="Acidic residues" evidence="1">
    <location>
        <begin position="222"/>
        <end position="231"/>
    </location>
</feature>
<evidence type="ECO:0000256" key="1">
    <source>
        <dbReference type="SAM" id="MobiDB-lite"/>
    </source>
</evidence>
<dbReference type="PANTHER" id="PTHR47611">
    <property type="entry name" value="HAT DIMERISATION DOMAIN, C-TERMINAL"/>
    <property type="match status" value="1"/>
</dbReference>
<dbReference type="SUPFAM" id="SSF53098">
    <property type="entry name" value="Ribonuclease H-like"/>
    <property type="match status" value="1"/>
</dbReference>
<dbReference type="GeneID" id="136079817"/>
<evidence type="ECO:0000259" key="2">
    <source>
        <dbReference type="Pfam" id="PF05699"/>
    </source>
</evidence>
<sequence length="321" mass="36326">MESMQVHVSNHSNVLEVDAPFDPFSQYDLELAEIENTPEARKALKERTGADCKPPLQLELDSFHSEAREVETKNDPLKWWAKKKQKFPLLAKWARYYLSIPVTSATSERMFSTGGNIMTDNGHNLEPETTSKLFFINKNFMRVQSDIKNWDKTCPSSQDDDLPTPTPLPSSKKRKHPRTPTSSESESSFSNSPPKKKPVIMSDVLKRKKPVDDYSASKSLIDEDDHDDFQMTEESGISQKTVSEKINKERHSKNQTNLGEGTSASAKGFSQPTAPPPQKKHVARKSTTERHDLSSKKRLSANEITELVSQDFSQDDDEPFL</sequence>
<dbReference type="InterPro" id="IPR008906">
    <property type="entry name" value="HATC_C_dom"/>
</dbReference>
<dbReference type="PANTHER" id="PTHR47611:SF1">
    <property type="entry name" value="CCHC-TYPE DOMAIN-CONTAINING PROTEIN"/>
    <property type="match status" value="1"/>
</dbReference>
<accession>A0ABM4BTH1</accession>
<proteinExistence type="predicted"/>
<evidence type="ECO:0000313" key="4">
    <source>
        <dbReference type="RefSeq" id="XP_065652461.1"/>
    </source>
</evidence>
<organism evidence="3 4">
    <name type="scientific">Hydra vulgaris</name>
    <name type="common">Hydra</name>
    <name type="synonym">Hydra attenuata</name>
    <dbReference type="NCBI Taxonomy" id="6087"/>
    <lineage>
        <taxon>Eukaryota</taxon>
        <taxon>Metazoa</taxon>
        <taxon>Cnidaria</taxon>
        <taxon>Hydrozoa</taxon>
        <taxon>Hydroidolina</taxon>
        <taxon>Anthoathecata</taxon>
        <taxon>Aplanulata</taxon>
        <taxon>Hydridae</taxon>
        <taxon>Hydra</taxon>
    </lineage>
</organism>
<dbReference type="Proteomes" id="UP001652625">
    <property type="component" value="Chromosome 04"/>
</dbReference>
<feature type="region of interest" description="Disordered" evidence="1">
    <location>
        <begin position="151"/>
        <end position="302"/>
    </location>
</feature>
<feature type="compositionally biased region" description="Basic and acidic residues" evidence="1">
    <location>
        <begin position="286"/>
        <end position="295"/>
    </location>
</feature>
<dbReference type="RefSeq" id="XP_065652461.1">
    <property type="nucleotide sequence ID" value="XM_065796389.1"/>
</dbReference>
<name>A0ABM4BTH1_HYDVU</name>
<dbReference type="InterPro" id="IPR012337">
    <property type="entry name" value="RNaseH-like_sf"/>
</dbReference>
<feature type="compositionally biased region" description="Polar residues" evidence="1">
    <location>
        <begin position="254"/>
        <end position="272"/>
    </location>
</feature>
<gene>
    <name evidence="4" type="primary">LOC136079817</name>
</gene>
<feature type="compositionally biased region" description="Low complexity" evidence="1">
    <location>
        <begin position="182"/>
        <end position="193"/>
    </location>
</feature>
<evidence type="ECO:0000313" key="3">
    <source>
        <dbReference type="Proteomes" id="UP001652625"/>
    </source>
</evidence>
<keyword evidence="3" id="KW-1185">Reference proteome</keyword>
<dbReference type="Pfam" id="PF05699">
    <property type="entry name" value="Dimer_Tnp_hAT"/>
    <property type="match status" value="1"/>
</dbReference>
<feature type="domain" description="HAT C-terminal dimerisation" evidence="2">
    <location>
        <begin position="59"/>
        <end position="139"/>
    </location>
</feature>